<evidence type="ECO:0000256" key="7">
    <source>
        <dbReference type="ARBA" id="ARBA00073463"/>
    </source>
</evidence>
<evidence type="ECO:0000256" key="4">
    <source>
        <dbReference type="ARBA" id="ARBA00023242"/>
    </source>
</evidence>
<dbReference type="GO" id="GO:0009303">
    <property type="term" value="P:rRNA transcription"/>
    <property type="evidence" value="ECO:0007669"/>
    <property type="project" value="UniProtKB-ARBA"/>
</dbReference>
<keyword evidence="4" id="KW-0539">Nucleus</keyword>
<dbReference type="GO" id="GO:0005736">
    <property type="term" value="C:RNA polymerase I complex"/>
    <property type="evidence" value="ECO:0007669"/>
    <property type="project" value="UniProtKB-ARBA"/>
</dbReference>
<dbReference type="EMBL" id="JACDTQ010004192">
    <property type="protein sequence ID" value="KAF5910441.1"/>
    <property type="molecule type" value="Genomic_DNA"/>
</dbReference>
<comment type="similarity">
    <text evidence="5">Belongs to the eukaryotic RPA34 RNA polymerase subunit family.</text>
</comment>
<evidence type="ECO:0000256" key="11">
    <source>
        <dbReference type="SAM" id="MobiDB-lite"/>
    </source>
</evidence>
<evidence type="ECO:0000256" key="10">
    <source>
        <dbReference type="ARBA" id="ARBA00083122"/>
    </source>
</evidence>
<feature type="compositionally biased region" description="Basic and acidic residues" evidence="11">
    <location>
        <begin position="260"/>
        <end position="280"/>
    </location>
</feature>
<comment type="caution">
    <text evidence="12">The sequence shown here is derived from an EMBL/GenBank/DDBJ whole genome shotgun (WGS) entry which is preliminary data.</text>
</comment>
<feature type="compositionally biased region" description="Basic residues" evidence="11">
    <location>
        <begin position="425"/>
        <end position="435"/>
    </location>
</feature>
<keyword evidence="13" id="KW-1185">Reference proteome</keyword>
<dbReference type="PANTHER" id="PTHR15484:SF8">
    <property type="entry name" value="DNA-DIRECTED RNA POLYMERASE I SUBUNIT RPA34"/>
    <property type="match status" value="1"/>
</dbReference>
<evidence type="ECO:0000256" key="6">
    <source>
        <dbReference type="ARBA" id="ARBA00063634"/>
    </source>
</evidence>
<dbReference type="Proteomes" id="UP000551758">
    <property type="component" value="Unassembled WGS sequence"/>
</dbReference>
<dbReference type="GO" id="GO:0003723">
    <property type="term" value="F:RNA binding"/>
    <property type="evidence" value="ECO:0007669"/>
    <property type="project" value="TreeGrafter"/>
</dbReference>
<feature type="region of interest" description="Disordered" evidence="11">
    <location>
        <begin position="1"/>
        <end position="28"/>
    </location>
</feature>
<dbReference type="Pfam" id="PF08208">
    <property type="entry name" value="RNA_polI_A34"/>
    <property type="match status" value="1"/>
</dbReference>
<dbReference type="AlphaFoldDB" id="A0A7J7E438"/>
<keyword evidence="3" id="KW-0007">Acetylation</keyword>
<dbReference type="PANTHER" id="PTHR15484">
    <property type="entry name" value="DNA-DIRECTED RNA POLYMERASE I SUBUNIT RPA34"/>
    <property type="match status" value="1"/>
</dbReference>
<comment type="subcellular location">
    <subcellularLocation>
        <location evidence="1">Nucleus</location>
        <location evidence="1">Nucleolus</location>
    </subcellularLocation>
</comment>
<name>A0A7J7E438_DICBM</name>
<feature type="region of interest" description="Disordered" evidence="11">
    <location>
        <begin position="260"/>
        <end position="536"/>
    </location>
</feature>
<keyword evidence="2" id="KW-0597">Phosphoprotein</keyword>
<evidence type="ECO:0000256" key="1">
    <source>
        <dbReference type="ARBA" id="ARBA00004604"/>
    </source>
</evidence>
<dbReference type="OrthoDB" id="10071093at2759"/>
<evidence type="ECO:0000256" key="8">
    <source>
        <dbReference type="ARBA" id="ARBA00077335"/>
    </source>
</evidence>
<evidence type="ECO:0000256" key="5">
    <source>
        <dbReference type="ARBA" id="ARBA00061467"/>
    </source>
</evidence>
<organism evidence="12 13">
    <name type="scientific">Diceros bicornis minor</name>
    <name type="common">South-central black rhinoceros</name>
    <dbReference type="NCBI Taxonomy" id="77932"/>
    <lineage>
        <taxon>Eukaryota</taxon>
        <taxon>Metazoa</taxon>
        <taxon>Chordata</taxon>
        <taxon>Craniata</taxon>
        <taxon>Vertebrata</taxon>
        <taxon>Euteleostomi</taxon>
        <taxon>Mammalia</taxon>
        <taxon>Eutheria</taxon>
        <taxon>Laurasiatheria</taxon>
        <taxon>Perissodactyla</taxon>
        <taxon>Rhinocerotidae</taxon>
        <taxon>Diceros</taxon>
    </lineage>
</organism>
<accession>A0A7J7E438</accession>
<sequence>MAGTPSGGAARFSCPPNFTATPPASEPTRFSLEALTGPDTELWLIQAPVDFAPDCLNGRLVPLSGSQLVKGKLAGKRHRYRVLSSSGPQAGEATLLAPSAEAAGGLTCAPALQGRLSIFEGPQESLSGTPLQPIPASPPPQIPPGLRPRFCAFGGSPPVTGPGSALALRSLASGKRKKKRHRPEASIPQEEVNGHGALEVDTALGTLETDVGKKKKKTQQLTELEVMEPVATEPATEMSAPLGVLLPSTIKKKKKKLKEAEMVEPEDKTGELELMVKTEPLEETVLSPTKKRKRRKGTEGMEPVEGVTVDSHLQVKMEPQEEAIPLPSSKKKKKEKGYTEMMEPGAEALEPEMMEPEPPREVEPQAEAALAFTKKKRKKEKWQNVMTEPGTEMTEPQEEVMEPQEEVMEPKLPGGVEPQAALASTKKKKKKKERGHRATEPGAEMMDPQGEMIELELPDEGEPEARADPTATKKRKKRGQESGGPETASQEMSELPLNPESGEGAPTGREKKRKKHLPRDPVSSPPGKLTAATMKS</sequence>
<dbReference type="FunFam" id="6.20.250.70:FF:000001">
    <property type="entry name" value="DNA-directed RNA polymerase I subunit RPA34"/>
    <property type="match status" value="1"/>
</dbReference>
<proteinExistence type="inferred from homology"/>
<protein>
    <recommendedName>
        <fullName evidence="7">DNA-directed RNA polymerase I subunit RPA34</fullName>
    </recommendedName>
    <alternativeName>
        <fullName evidence="9">A34.5</fullName>
    </alternativeName>
    <alternativeName>
        <fullName evidence="10">DNA-directed RNA polymerase I subunit G</fullName>
    </alternativeName>
    <alternativeName>
        <fullName evidence="8">RNA polymerase I-associated factor PAF49</fullName>
    </alternativeName>
</protein>
<feature type="compositionally biased region" description="Acidic residues" evidence="11">
    <location>
        <begin position="395"/>
        <end position="407"/>
    </location>
</feature>
<evidence type="ECO:0000313" key="13">
    <source>
        <dbReference type="Proteomes" id="UP000551758"/>
    </source>
</evidence>
<dbReference type="InterPro" id="IPR013240">
    <property type="entry name" value="DNA-dir_RNA_pol1_su_RPA34"/>
</dbReference>
<gene>
    <name evidence="12" type="ORF">HPG69_018215</name>
</gene>
<reference evidence="12 13" key="1">
    <citation type="journal article" date="2020" name="Mol. Biol. Evol.">
        <title>Interspecific Gene Flow and the Evolution of Specialization in Black and White Rhinoceros.</title>
        <authorList>
            <person name="Moodley Y."/>
            <person name="Westbury M.V."/>
            <person name="Russo I.M."/>
            <person name="Gopalakrishnan S."/>
            <person name="Rakotoarivelo A."/>
            <person name="Olsen R.A."/>
            <person name="Prost S."/>
            <person name="Tunstall T."/>
            <person name="Ryder O.A."/>
            <person name="Dalen L."/>
            <person name="Bruford M.W."/>
        </authorList>
    </citation>
    <scope>NUCLEOTIDE SEQUENCE [LARGE SCALE GENOMIC DNA]</scope>
    <source>
        <strain evidence="12">SBR-YM</strain>
        <tissue evidence="12">Skin</tissue>
    </source>
</reference>
<dbReference type="Gene3D" id="6.20.250.70">
    <property type="match status" value="1"/>
</dbReference>
<evidence type="ECO:0000256" key="2">
    <source>
        <dbReference type="ARBA" id="ARBA00022553"/>
    </source>
</evidence>
<dbReference type="GO" id="GO:0006360">
    <property type="term" value="P:transcription by RNA polymerase I"/>
    <property type="evidence" value="ECO:0007669"/>
    <property type="project" value="InterPro"/>
</dbReference>
<evidence type="ECO:0000256" key="9">
    <source>
        <dbReference type="ARBA" id="ARBA00079154"/>
    </source>
</evidence>
<evidence type="ECO:0000313" key="12">
    <source>
        <dbReference type="EMBL" id="KAF5910441.1"/>
    </source>
</evidence>
<feature type="compositionally biased region" description="Acidic residues" evidence="11">
    <location>
        <begin position="453"/>
        <end position="462"/>
    </location>
</feature>
<evidence type="ECO:0000256" key="3">
    <source>
        <dbReference type="ARBA" id="ARBA00022990"/>
    </source>
</evidence>
<comment type="subunit">
    <text evidence="6">Component of the RNA polymerase I (Pol I) complex consisting of 13 subunits: a ten-subunit catalytic core composed of POLR1A/RPA1, POLR1B/RPA2, POLR1C/RPAC1, POLR1D/RPAC2, POLR1H/RPA12, POLR2E/RPABC1, POLR2F/RPABC2, POLR2H/RPABC3, POLR2K/RPABC4 and POLR2L/RPABC5; a mobile stalk subunit POLR1F/RPA43 protruding from the core and additional subunits homologous to general transcription factors POLR1E/RPA49 and POLR1G/RPA34. Forms a heterodimer with POLR1E/RPA49. Part of Pol I pre-initiation complex (PIC), in which Pol I core assembles with RRN3 and promoter-bound UTBF and SL1/TIF-IB complex. Interacts with TAF1A thereby associates with the SL1/TIF-IB complex. Interacts with UBTF. Interacts with POLR1E/PRAF1 through its N-terminal region.</text>
</comment>